<keyword evidence="1" id="KW-0378">Hydrolase</keyword>
<evidence type="ECO:0000313" key="4">
    <source>
        <dbReference type="Proteomes" id="UP000177876"/>
    </source>
</evidence>
<evidence type="ECO:0000259" key="2">
    <source>
        <dbReference type="PROSITE" id="PS51831"/>
    </source>
</evidence>
<dbReference type="SUPFAM" id="SSF109604">
    <property type="entry name" value="HD-domain/PDEase-like"/>
    <property type="match status" value="1"/>
</dbReference>
<dbReference type="PROSITE" id="PS51831">
    <property type="entry name" value="HD"/>
    <property type="match status" value="1"/>
</dbReference>
<dbReference type="InterPro" id="IPR050798">
    <property type="entry name" value="YhaM_exoribonuc/phosphodiest"/>
</dbReference>
<dbReference type="InterPro" id="IPR012340">
    <property type="entry name" value="NA-bd_OB-fold"/>
</dbReference>
<dbReference type="PANTHER" id="PTHR37294">
    <property type="entry name" value="3'-5' EXORIBONUCLEASE YHAM"/>
    <property type="match status" value="1"/>
</dbReference>
<evidence type="ECO:0000313" key="3">
    <source>
        <dbReference type="EMBL" id="OFW59329.1"/>
    </source>
</evidence>
<accession>A0A1F2WR65</accession>
<dbReference type="CDD" id="cd00077">
    <property type="entry name" value="HDc"/>
    <property type="match status" value="1"/>
</dbReference>
<dbReference type="InterPro" id="IPR004365">
    <property type="entry name" value="NA-bd_OB_tRNA"/>
</dbReference>
<dbReference type="PANTHER" id="PTHR37294:SF1">
    <property type="entry name" value="3'-5' EXORIBONUCLEASE YHAM"/>
    <property type="match status" value="1"/>
</dbReference>
<dbReference type="Proteomes" id="UP000177876">
    <property type="component" value="Unassembled WGS sequence"/>
</dbReference>
<dbReference type="InterPro" id="IPR003607">
    <property type="entry name" value="HD/PDEase_dom"/>
</dbReference>
<dbReference type="STRING" id="1797197.A2Y75_10825"/>
<dbReference type="InterPro" id="IPR006674">
    <property type="entry name" value="HD_domain"/>
</dbReference>
<name>A0A1F2WR65_9ACTN</name>
<dbReference type="Pfam" id="PF01966">
    <property type="entry name" value="HD"/>
    <property type="match status" value="1"/>
</dbReference>
<gene>
    <name evidence="3" type="ORF">A2Y75_10825</name>
</gene>
<sequence>MPKQLVKQLEPGSEVKSIFIVSRKELRKTKAGADYLAVELLDKSGRVEARLWDQVNRYKDTFSERDYIAVSGRVEKFRDQKQVVITSLRKHDEEDVDASDFLRVVGTDRAELEGELRLAVEAVRNLHLRALLRAFLDDDDFMKAFTSAPAAKNYHHPYLGGLLEHTASTVRICRIICDLYPEIDRDLLVTAAALHDIGKIEELGYERGIDFTDAGRFLGHLLISDEMIREKIKTIAGFPGDLAMRLRHAVLSHHGELEWGSPKRPKTLEAVVLHHVDNLDAKVNSFREVAERAGDSDSPWTDMRNLFKRPLYIPRAMSQEVELQLEEDIPH</sequence>
<dbReference type="EMBL" id="MELK01000016">
    <property type="protein sequence ID" value="OFW59329.1"/>
    <property type="molecule type" value="Genomic_DNA"/>
</dbReference>
<dbReference type="SMART" id="SM00471">
    <property type="entry name" value="HDc"/>
    <property type="match status" value="1"/>
</dbReference>
<dbReference type="Gene3D" id="2.40.50.140">
    <property type="entry name" value="Nucleic acid-binding proteins"/>
    <property type="match status" value="1"/>
</dbReference>
<reference evidence="3 4" key="1">
    <citation type="journal article" date="2016" name="Nat. Commun.">
        <title>Thousands of microbial genomes shed light on interconnected biogeochemical processes in an aquifer system.</title>
        <authorList>
            <person name="Anantharaman K."/>
            <person name="Brown C.T."/>
            <person name="Hug L.A."/>
            <person name="Sharon I."/>
            <person name="Castelle C.J."/>
            <person name="Probst A.J."/>
            <person name="Thomas B.C."/>
            <person name="Singh A."/>
            <person name="Wilkins M.J."/>
            <person name="Karaoz U."/>
            <person name="Brodie E.L."/>
            <person name="Williams K.H."/>
            <person name="Hubbard S.S."/>
            <person name="Banfield J.F."/>
        </authorList>
    </citation>
    <scope>NUCLEOTIDE SEQUENCE [LARGE SCALE GENOMIC DNA]</scope>
</reference>
<dbReference type="GO" id="GO:0031125">
    <property type="term" value="P:rRNA 3'-end processing"/>
    <property type="evidence" value="ECO:0007669"/>
    <property type="project" value="TreeGrafter"/>
</dbReference>
<dbReference type="AlphaFoldDB" id="A0A1F2WR65"/>
<feature type="domain" description="HD" evidence="2">
    <location>
        <begin position="165"/>
        <end position="282"/>
    </location>
</feature>
<protein>
    <recommendedName>
        <fullName evidence="2">HD domain-containing protein</fullName>
    </recommendedName>
</protein>
<dbReference type="SUPFAM" id="SSF50249">
    <property type="entry name" value="Nucleic acid-binding proteins"/>
    <property type="match status" value="1"/>
</dbReference>
<dbReference type="Pfam" id="PF01336">
    <property type="entry name" value="tRNA_anti-codon"/>
    <property type="match status" value="1"/>
</dbReference>
<evidence type="ECO:0000256" key="1">
    <source>
        <dbReference type="ARBA" id="ARBA00022801"/>
    </source>
</evidence>
<dbReference type="GO" id="GO:0003676">
    <property type="term" value="F:nucleic acid binding"/>
    <property type="evidence" value="ECO:0007669"/>
    <property type="project" value="InterPro"/>
</dbReference>
<dbReference type="CDD" id="cd04492">
    <property type="entry name" value="YhaM_OBF_like"/>
    <property type="match status" value="1"/>
</dbReference>
<comment type="caution">
    <text evidence="3">The sequence shown here is derived from an EMBL/GenBank/DDBJ whole genome shotgun (WGS) entry which is preliminary data.</text>
</comment>
<dbReference type="GO" id="GO:0016787">
    <property type="term" value="F:hydrolase activity"/>
    <property type="evidence" value="ECO:0007669"/>
    <property type="project" value="UniProtKB-KW"/>
</dbReference>
<proteinExistence type="predicted"/>
<organism evidence="3 4">
    <name type="scientific">Candidatus Solincola sediminis</name>
    <dbReference type="NCBI Taxonomy" id="1797199"/>
    <lineage>
        <taxon>Bacteria</taxon>
        <taxon>Bacillati</taxon>
        <taxon>Actinomycetota</taxon>
        <taxon>Candidatus Geothermincolia</taxon>
        <taxon>Candidatus Geothermincolales</taxon>
        <taxon>Candidatus Geothermincolaceae</taxon>
        <taxon>Candidatus Solincola</taxon>
    </lineage>
</organism>
<dbReference type="Gene3D" id="1.10.3210.10">
    <property type="entry name" value="Hypothetical protein af1432"/>
    <property type="match status" value="1"/>
</dbReference>